<keyword evidence="3" id="KW-1185">Reference proteome</keyword>
<keyword evidence="1" id="KW-1133">Transmembrane helix</keyword>
<comment type="caution">
    <text evidence="2">The sequence shown here is derived from an EMBL/GenBank/DDBJ whole genome shotgun (WGS) entry which is preliminary data.</text>
</comment>
<dbReference type="AlphaFoldDB" id="A0A401YYK0"/>
<evidence type="ECO:0000313" key="2">
    <source>
        <dbReference type="EMBL" id="GCD99699.1"/>
    </source>
</evidence>
<reference evidence="2 3" key="1">
    <citation type="submission" date="2018-12" db="EMBL/GenBank/DDBJ databases">
        <title>Draft genome sequence of Embleya hyalina NBRC 13850T.</title>
        <authorList>
            <person name="Komaki H."/>
            <person name="Hosoyama A."/>
            <person name="Kimura A."/>
            <person name="Ichikawa N."/>
            <person name="Tamura T."/>
        </authorList>
    </citation>
    <scope>NUCLEOTIDE SEQUENCE [LARGE SCALE GENOMIC DNA]</scope>
    <source>
        <strain evidence="2 3">NBRC 13850</strain>
    </source>
</reference>
<evidence type="ECO:0000256" key="1">
    <source>
        <dbReference type="SAM" id="Phobius"/>
    </source>
</evidence>
<keyword evidence="1" id="KW-0812">Transmembrane</keyword>
<proteinExistence type="predicted"/>
<evidence type="ECO:0000313" key="3">
    <source>
        <dbReference type="Proteomes" id="UP000286931"/>
    </source>
</evidence>
<organism evidence="2 3">
    <name type="scientific">Embleya hyalina</name>
    <dbReference type="NCBI Taxonomy" id="516124"/>
    <lineage>
        <taxon>Bacteria</taxon>
        <taxon>Bacillati</taxon>
        <taxon>Actinomycetota</taxon>
        <taxon>Actinomycetes</taxon>
        <taxon>Kitasatosporales</taxon>
        <taxon>Streptomycetaceae</taxon>
        <taxon>Embleya</taxon>
    </lineage>
</organism>
<dbReference type="Proteomes" id="UP000286931">
    <property type="component" value="Unassembled WGS sequence"/>
</dbReference>
<name>A0A401YYK0_9ACTN</name>
<sequence length="78" mass="8017">MLALWIVVYVLAPVLLVVVTGVMAVVRELARARAIRGIAAQVASGRTLVIERRGDGTMLLIAPEGAPVAAVAAVVVDG</sequence>
<keyword evidence="1" id="KW-0472">Membrane</keyword>
<accession>A0A401YYK0</accession>
<feature type="transmembrane region" description="Helical" evidence="1">
    <location>
        <begin position="6"/>
        <end position="26"/>
    </location>
</feature>
<gene>
    <name evidence="2" type="ORF">EHYA_07421</name>
</gene>
<dbReference type="EMBL" id="BIFH01000034">
    <property type="protein sequence ID" value="GCD99699.1"/>
    <property type="molecule type" value="Genomic_DNA"/>
</dbReference>
<protein>
    <submittedName>
        <fullName evidence="2">Uncharacterized protein</fullName>
    </submittedName>
</protein>